<evidence type="ECO:0000259" key="1">
    <source>
        <dbReference type="Pfam" id="PF12728"/>
    </source>
</evidence>
<dbReference type="EMBL" id="AP022584">
    <property type="protein sequence ID" value="BBY13824.1"/>
    <property type="molecule type" value="Genomic_DNA"/>
</dbReference>
<dbReference type="InterPro" id="IPR041657">
    <property type="entry name" value="HTH_17"/>
</dbReference>
<dbReference type="SUPFAM" id="SSF46955">
    <property type="entry name" value="Putative DNA-binding domain"/>
    <property type="match status" value="1"/>
</dbReference>
<name>A0ABM7JIP4_9MYCO</name>
<evidence type="ECO:0000313" key="2">
    <source>
        <dbReference type="EMBL" id="BBY13824.1"/>
    </source>
</evidence>
<evidence type="ECO:0000313" key="3">
    <source>
        <dbReference type="Proteomes" id="UP000466831"/>
    </source>
</evidence>
<dbReference type="Proteomes" id="UP000466831">
    <property type="component" value="Chromosome"/>
</dbReference>
<dbReference type="Gene3D" id="1.10.1660.10">
    <property type="match status" value="1"/>
</dbReference>
<feature type="domain" description="Helix-turn-helix" evidence="1">
    <location>
        <begin position="9"/>
        <end position="59"/>
    </location>
</feature>
<gene>
    <name evidence="2" type="ORF">MMARJ_45640</name>
</gene>
<dbReference type="Pfam" id="PF12728">
    <property type="entry name" value="HTH_17"/>
    <property type="match status" value="1"/>
</dbReference>
<dbReference type="RefSeq" id="WP_308208233.1">
    <property type="nucleotide sequence ID" value="NZ_AP022584.1"/>
</dbReference>
<keyword evidence="3" id="KW-1185">Reference proteome</keyword>
<proteinExistence type="predicted"/>
<protein>
    <recommendedName>
        <fullName evidence="1">Helix-turn-helix domain-containing protein</fullName>
    </recommendedName>
</protein>
<reference evidence="2 3" key="1">
    <citation type="journal article" date="2019" name="Emerg. Microbes Infect.">
        <title>Comprehensive subspecies identification of 175 nontuberculous mycobacteria species based on 7547 genomic profiles.</title>
        <authorList>
            <person name="Matsumoto Y."/>
            <person name="Kinjo T."/>
            <person name="Motooka D."/>
            <person name="Nabeya D."/>
            <person name="Jung N."/>
            <person name="Uechi K."/>
            <person name="Horii T."/>
            <person name="Iida T."/>
            <person name="Fujita J."/>
            <person name="Nakamura S."/>
        </authorList>
    </citation>
    <scope>NUCLEOTIDE SEQUENCE [LARGE SCALE GENOMIC DNA]</scope>
    <source>
        <strain evidence="2 3">JCM 17324</strain>
    </source>
</reference>
<organism evidence="2 3">
    <name type="scientific">Mycobacterium marseillense</name>
    <dbReference type="NCBI Taxonomy" id="701042"/>
    <lineage>
        <taxon>Bacteria</taxon>
        <taxon>Bacillati</taxon>
        <taxon>Actinomycetota</taxon>
        <taxon>Actinomycetes</taxon>
        <taxon>Mycobacteriales</taxon>
        <taxon>Mycobacteriaceae</taxon>
        <taxon>Mycobacterium</taxon>
        <taxon>Mycobacterium avium complex (MAC)</taxon>
    </lineage>
</organism>
<accession>A0ABM7JIP4</accession>
<dbReference type="InterPro" id="IPR009061">
    <property type="entry name" value="DNA-bd_dom_put_sf"/>
</dbReference>
<sequence>MLTASEAVLMSTTEVSAELGIPVGTLRYYRSSGCGPASFRLGGRIRYRRADVMSWVEDQERNSRRGQGVA</sequence>